<comment type="similarity">
    <text evidence="1">Belongs to the LysR transcriptional regulatory family.</text>
</comment>
<dbReference type="Pfam" id="PF00126">
    <property type="entry name" value="HTH_1"/>
    <property type="match status" value="1"/>
</dbReference>
<dbReference type="Pfam" id="PF03466">
    <property type="entry name" value="LysR_substrate"/>
    <property type="match status" value="1"/>
</dbReference>
<evidence type="ECO:0000256" key="3">
    <source>
        <dbReference type="ARBA" id="ARBA00023125"/>
    </source>
</evidence>
<dbReference type="EMBL" id="FOSK01000004">
    <property type="protein sequence ID" value="SFK35452.1"/>
    <property type="molecule type" value="Genomic_DNA"/>
</dbReference>
<accession>A0A1I3YUB5</accession>
<evidence type="ECO:0000313" key="7">
    <source>
        <dbReference type="Proteomes" id="UP000199598"/>
    </source>
</evidence>
<dbReference type="PANTHER" id="PTHR30537">
    <property type="entry name" value="HTH-TYPE TRANSCRIPTIONAL REGULATOR"/>
    <property type="match status" value="1"/>
</dbReference>
<dbReference type="InterPro" id="IPR036390">
    <property type="entry name" value="WH_DNA-bd_sf"/>
</dbReference>
<organism evidence="6 7">
    <name type="scientific">Pseudovibrio ascidiaceicola</name>
    <dbReference type="NCBI Taxonomy" id="285279"/>
    <lineage>
        <taxon>Bacteria</taxon>
        <taxon>Pseudomonadati</taxon>
        <taxon>Pseudomonadota</taxon>
        <taxon>Alphaproteobacteria</taxon>
        <taxon>Hyphomicrobiales</taxon>
        <taxon>Stappiaceae</taxon>
        <taxon>Pseudovibrio</taxon>
    </lineage>
</organism>
<keyword evidence="7" id="KW-1185">Reference proteome</keyword>
<name>A0A1I3YUB5_9HYPH</name>
<dbReference type="InterPro" id="IPR005119">
    <property type="entry name" value="LysR_subst-bd"/>
</dbReference>
<dbReference type="Proteomes" id="UP000199598">
    <property type="component" value="Unassembled WGS sequence"/>
</dbReference>
<sequence>MSRHSLSITSQILSVLPVFDAAARHGSFTRAARELGITQGAVSRRIQNLEEQLGLVLFSRQGKTLALTQDGLLLSQKAKNALKLVEDLEHELKGSVSGQLRIGTLPSLANLWFMERIKGFKQAYPAISVDLVTIPADFSAGHKDPVNWDPSSVDVALTVGRGSWPALESFQICDEEMVLVCHPSLLGDTQPESIKDLLGLPRLIHSTRLGSWEYWAEAHKLSSYLPGDTSLSFEHFFMVLEAARQGLGLALLPSLLIEKDLADETLIEPVPARHMTGNIYYIVGSSAAWRRPAVAALRDHLLQSE</sequence>
<proteinExistence type="inferred from homology"/>
<dbReference type="InterPro" id="IPR000847">
    <property type="entry name" value="LysR_HTH_N"/>
</dbReference>
<dbReference type="PRINTS" id="PR00039">
    <property type="entry name" value="HTHLYSR"/>
</dbReference>
<evidence type="ECO:0000256" key="1">
    <source>
        <dbReference type="ARBA" id="ARBA00009437"/>
    </source>
</evidence>
<dbReference type="SUPFAM" id="SSF53850">
    <property type="entry name" value="Periplasmic binding protein-like II"/>
    <property type="match status" value="1"/>
</dbReference>
<dbReference type="InterPro" id="IPR058163">
    <property type="entry name" value="LysR-type_TF_proteobact-type"/>
</dbReference>
<evidence type="ECO:0000256" key="2">
    <source>
        <dbReference type="ARBA" id="ARBA00023015"/>
    </source>
</evidence>
<feature type="domain" description="HTH lysR-type" evidence="5">
    <location>
        <begin position="18"/>
        <end position="68"/>
    </location>
</feature>
<evidence type="ECO:0000256" key="4">
    <source>
        <dbReference type="ARBA" id="ARBA00023163"/>
    </source>
</evidence>
<keyword evidence="2" id="KW-0805">Transcription regulation</keyword>
<dbReference type="GO" id="GO:0003677">
    <property type="term" value="F:DNA binding"/>
    <property type="evidence" value="ECO:0007669"/>
    <property type="project" value="UniProtKB-KW"/>
</dbReference>
<keyword evidence="4" id="KW-0804">Transcription</keyword>
<dbReference type="PANTHER" id="PTHR30537:SF74">
    <property type="entry name" value="HTH-TYPE TRANSCRIPTIONAL REGULATOR TRPI"/>
    <property type="match status" value="1"/>
</dbReference>
<evidence type="ECO:0000313" key="6">
    <source>
        <dbReference type="EMBL" id="SFK35452.1"/>
    </source>
</evidence>
<dbReference type="Gene3D" id="3.40.190.10">
    <property type="entry name" value="Periplasmic binding protein-like II"/>
    <property type="match status" value="2"/>
</dbReference>
<protein>
    <submittedName>
        <fullName evidence="6">DNA-binding transcriptional regulator, LysR family</fullName>
    </submittedName>
</protein>
<reference evidence="6 7" key="1">
    <citation type="submission" date="2016-10" db="EMBL/GenBank/DDBJ databases">
        <authorList>
            <person name="Varghese N."/>
            <person name="Submissions S."/>
        </authorList>
    </citation>
    <scope>NUCLEOTIDE SEQUENCE [LARGE SCALE GENOMIC DNA]</scope>
    <source>
        <strain evidence="6 7">DSM 16392</strain>
    </source>
</reference>
<dbReference type="InterPro" id="IPR036388">
    <property type="entry name" value="WH-like_DNA-bd_sf"/>
</dbReference>
<comment type="caution">
    <text evidence="6">The sequence shown here is derived from an EMBL/GenBank/DDBJ whole genome shotgun (WGS) entry which is preliminary data.</text>
</comment>
<dbReference type="RefSeq" id="WP_093518873.1">
    <property type="nucleotide sequence ID" value="NZ_FOSK01000004.1"/>
</dbReference>
<dbReference type="PROSITE" id="PS50931">
    <property type="entry name" value="HTH_LYSR"/>
    <property type="match status" value="1"/>
</dbReference>
<dbReference type="Gene3D" id="1.10.10.10">
    <property type="entry name" value="Winged helix-like DNA-binding domain superfamily/Winged helix DNA-binding domain"/>
    <property type="match status" value="1"/>
</dbReference>
<dbReference type="SUPFAM" id="SSF46785">
    <property type="entry name" value="Winged helix' DNA-binding domain"/>
    <property type="match status" value="1"/>
</dbReference>
<evidence type="ECO:0000259" key="5">
    <source>
        <dbReference type="PROSITE" id="PS50931"/>
    </source>
</evidence>
<keyword evidence="3 6" id="KW-0238">DNA-binding</keyword>
<gene>
    <name evidence="6" type="ORF">SAMN04488518_104238</name>
</gene>